<comment type="function">
    <text evidence="1">Lipid phosphatase which dephosphorylates phosphatidylglycerophosphate (PGP) to phosphatidylglycerol (PG).</text>
</comment>
<dbReference type="InterPro" id="IPR026037">
    <property type="entry name" value="PgpA"/>
</dbReference>
<dbReference type="PANTHER" id="PTHR36305:SF1">
    <property type="entry name" value="PHOSPHATIDYLGLYCEROPHOSPHATASE A"/>
    <property type="match status" value="1"/>
</dbReference>
<organism evidence="4 5">
    <name type="scientific">Avibacterium avium</name>
    <name type="common">Pasteurella avium</name>
    <dbReference type="NCBI Taxonomy" id="751"/>
    <lineage>
        <taxon>Bacteria</taxon>
        <taxon>Pseudomonadati</taxon>
        <taxon>Pseudomonadota</taxon>
        <taxon>Gammaproteobacteria</taxon>
        <taxon>Pasteurellales</taxon>
        <taxon>Pasteurellaceae</taxon>
        <taxon>Avibacterium</taxon>
    </lineage>
</organism>
<dbReference type="GO" id="GO:0046872">
    <property type="term" value="F:metal ion binding"/>
    <property type="evidence" value="ECO:0007669"/>
    <property type="project" value="UniProtKB-KW"/>
</dbReference>
<keyword evidence="1" id="KW-1003">Cell membrane</keyword>
<keyword evidence="2" id="KW-1133">Transmembrane helix</keyword>
<dbReference type="RefSeq" id="WP_115249347.1">
    <property type="nucleotide sequence ID" value="NZ_UGSP01000001.1"/>
</dbReference>
<name>A0A379AS24_AVIAV</name>
<keyword evidence="1" id="KW-0443">Lipid metabolism</keyword>
<keyword evidence="1" id="KW-0595">Phospholipid degradation</keyword>
<dbReference type="GO" id="GO:0008962">
    <property type="term" value="F:phosphatidylglycerophosphatase activity"/>
    <property type="evidence" value="ECO:0007669"/>
    <property type="project" value="UniProtKB-EC"/>
</dbReference>
<keyword evidence="1" id="KW-0442">Lipid degradation</keyword>
<comment type="subcellular location">
    <subcellularLocation>
        <location evidence="1">Cell inner membrane</location>
        <topology evidence="1">Multi-pass membrane protein</topology>
    </subcellularLocation>
</comment>
<dbReference type="GO" id="GO:0005886">
    <property type="term" value="C:plasma membrane"/>
    <property type="evidence" value="ECO:0007669"/>
    <property type="project" value="UniProtKB-SubCell"/>
</dbReference>
<proteinExistence type="predicted"/>
<dbReference type="InterPro" id="IPR036681">
    <property type="entry name" value="PgpA-like_sf"/>
</dbReference>
<keyword evidence="5" id="KW-1185">Reference proteome</keyword>
<dbReference type="GO" id="GO:0006655">
    <property type="term" value="P:phosphatidylglycerol biosynthetic process"/>
    <property type="evidence" value="ECO:0007669"/>
    <property type="project" value="UniProtKB-UniPathway"/>
</dbReference>
<keyword evidence="1 2" id="KW-0472">Membrane</keyword>
<dbReference type="EC" id="3.1.3.27" evidence="1"/>
<dbReference type="InterPro" id="IPR007686">
    <property type="entry name" value="YutG/PgpA"/>
</dbReference>
<comment type="cofactor">
    <cofactor evidence="1">
        <name>Mg(2+)</name>
        <dbReference type="ChEBI" id="CHEBI:18420"/>
    </cofactor>
</comment>
<dbReference type="CDD" id="cd06971">
    <property type="entry name" value="PgpA"/>
    <property type="match status" value="1"/>
</dbReference>
<evidence type="ECO:0000256" key="2">
    <source>
        <dbReference type="SAM" id="Phobius"/>
    </source>
</evidence>
<keyword evidence="1 2" id="KW-0812">Transmembrane</keyword>
<protein>
    <recommendedName>
        <fullName evidence="1">Phosphatidylglycerophosphatase A</fullName>
        <ecNumber evidence="1">3.1.3.27</ecNumber>
    </recommendedName>
    <alternativeName>
        <fullName evidence="1">Phosphatidylglycerolphosphate phosphatase A</fullName>
    </alternativeName>
</protein>
<dbReference type="SUPFAM" id="SSF101307">
    <property type="entry name" value="YutG-like"/>
    <property type="match status" value="1"/>
</dbReference>
<dbReference type="GeneID" id="300133328"/>
<accession>A0A379AS24</accession>
<dbReference type="EMBL" id="UGSP01000001">
    <property type="protein sequence ID" value="SUB24091.1"/>
    <property type="molecule type" value="Genomic_DNA"/>
</dbReference>
<keyword evidence="1" id="KW-0997">Cell inner membrane</keyword>
<dbReference type="Pfam" id="PF04608">
    <property type="entry name" value="PgpA"/>
    <property type="match status" value="1"/>
</dbReference>
<keyword evidence="1" id="KW-0460">Magnesium</keyword>
<comment type="pathway">
    <text evidence="1">Phospholipid metabolism; phosphatidylglycerol biosynthesis; phosphatidylglycerol from CDP-diacylglycerol: step 2/2.</text>
</comment>
<evidence type="ECO:0000256" key="1">
    <source>
        <dbReference type="PIRNR" id="PIRNR006162"/>
    </source>
</evidence>
<dbReference type="Proteomes" id="UP000255098">
    <property type="component" value="Unassembled WGS sequence"/>
</dbReference>
<dbReference type="UniPathway" id="UPA00084">
    <property type="reaction ID" value="UER00504"/>
</dbReference>
<keyword evidence="1" id="KW-1208">Phospholipid metabolism</keyword>
<dbReference type="PIRSF" id="PIRSF006162">
    <property type="entry name" value="PgpA"/>
    <property type="match status" value="1"/>
</dbReference>
<dbReference type="PANTHER" id="PTHR36305">
    <property type="entry name" value="PHOSPHATIDYLGLYCEROPHOSPHATASE A"/>
    <property type="match status" value="1"/>
</dbReference>
<evidence type="ECO:0000313" key="5">
    <source>
        <dbReference type="Proteomes" id="UP000255098"/>
    </source>
</evidence>
<gene>
    <name evidence="4" type="primary">pgpA</name>
    <name evidence="4" type="ORF">NCTC11297_01117</name>
</gene>
<feature type="transmembrane region" description="Helical" evidence="2">
    <location>
        <begin position="143"/>
        <end position="166"/>
    </location>
</feature>
<keyword evidence="1 4" id="KW-0378">Hydrolase</keyword>
<comment type="catalytic activity">
    <reaction evidence="1">
        <text>a 1,2-diacyl-sn-glycero-3-phospho-(1'-sn-glycero-3'-phosphate) + H2O = a 1,2-diacyl-sn-glycero-3-phospho-(1'-sn-glycerol) + phosphate</text>
        <dbReference type="Rhea" id="RHEA:33751"/>
        <dbReference type="ChEBI" id="CHEBI:15377"/>
        <dbReference type="ChEBI" id="CHEBI:43474"/>
        <dbReference type="ChEBI" id="CHEBI:60110"/>
        <dbReference type="ChEBI" id="CHEBI:64716"/>
        <dbReference type="EC" id="3.1.3.27"/>
    </reaction>
</comment>
<keyword evidence="1" id="KW-0479">Metal-binding</keyword>
<feature type="transmembrane region" description="Helical" evidence="2">
    <location>
        <begin position="58"/>
        <end position="78"/>
    </location>
</feature>
<reference evidence="4 5" key="1">
    <citation type="submission" date="2018-06" db="EMBL/GenBank/DDBJ databases">
        <authorList>
            <consortium name="Pathogen Informatics"/>
            <person name="Doyle S."/>
        </authorList>
    </citation>
    <scope>NUCLEOTIDE SEQUENCE [LARGE SCALE GENOMIC DNA]</scope>
    <source>
        <strain evidence="5">NCTC 11297</strain>
    </source>
</reference>
<dbReference type="GO" id="GO:0009395">
    <property type="term" value="P:phospholipid catabolic process"/>
    <property type="evidence" value="ECO:0007669"/>
    <property type="project" value="UniProtKB-KW"/>
</dbReference>
<evidence type="ECO:0000313" key="4">
    <source>
        <dbReference type="EMBL" id="SUB24091.1"/>
    </source>
</evidence>
<evidence type="ECO:0000259" key="3">
    <source>
        <dbReference type="Pfam" id="PF04608"/>
    </source>
</evidence>
<dbReference type="AlphaFoldDB" id="A0A379AS24"/>
<sequence length="170" mass="18872">MQNTAQQDPRNRLSLTNPVHLLAVGFGSGLLRPAPGTWGSLAATLIGAALLQIMPLKIFLFFTALCFVAGCFICQKTADDMGVHDHGAIVWDEFVGIFMVLAVLPEINLLWCAVGFAVFRLFDILKPYPIRYFDRKLKSGFGIMIDDVLAAIYSIITIYLLLYVLLEVFL</sequence>
<feature type="transmembrane region" description="Helical" evidence="2">
    <location>
        <begin position="98"/>
        <end position="122"/>
    </location>
</feature>
<feature type="domain" description="YutG/PgpA" evidence="3">
    <location>
        <begin position="22"/>
        <end position="161"/>
    </location>
</feature>